<dbReference type="SUPFAM" id="SSF101744">
    <property type="entry name" value="Rof/RNase P subunit-like"/>
    <property type="match status" value="1"/>
</dbReference>
<dbReference type="Proteomes" id="UP000281962">
    <property type="component" value="Unassembled WGS sequence"/>
</dbReference>
<evidence type="ECO:0000256" key="6">
    <source>
        <dbReference type="HAMAP-Rule" id="MF_00754"/>
    </source>
</evidence>
<dbReference type="InterPro" id="IPR023534">
    <property type="entry name" value="Rof/RNase_P-like"/>
</dbReference>
<evidence type="ECO:0000256" key="3">
    <source>
        <dbReference type="ARBA" id="ARBA00022722"/>
    </source>
</evidence>
<dbReference type="GO" id="GO:0005737">
    <property type="term" value="C:cytoplasm"/>
    <property type="evidence" value="ECO:0007669"/>
    <property type="project" value="UniProtKB-SubCell"/>
</dbReference>
<dbReference type="InterPro" id="IPR002730">
    <property type="entry name" value="Rpp29/RNP1"/>
</dbReference>
<dbReference type="Pfam" id="PF01868">
    <property type="entry name" value="RNase_P-MRP_p29"/>
    <property type="match status" value="1"/>
</dbReference>
<evidence type="ECO:0000256" key="4">
    <source>
        <dbReference type="ARBA" id="ARBA00022759"/>
    </source>
</evidence>
<keyword evidence="1 6" id="KW-0963">Cytoplasm</keyword>
<dbReference type="GO" id="GO:0003723">
    <property type="term" value="F:RNA binding"/>
    <property type="evidence" value="ECO:0007669"/>
    <property type="project" value="InterPro"/>
</dbReference>
<dbReference type="HAMAP" id="MF_00754">
    <property type="entry name" value="RNase_P_1"/>
    <property type="match status" value="1"/>
</dbReference>
<evidence type="ECO:0000313" key="8">
    <source>
        <dbReference type="Proteomes" id="UP000281962"/>
    </source>
</evidence>
<comment type="catalytic activity">
    <reaction evidence="6">
        <text>Endonucleolytic cleavage of RNA, removing 5'-extranucleotides from tRNA precursor.</text>
        <dbReference type="EC" id="3.1.26.5"/>
    </reaction>
</comment>
<organism evidence="7 8">
    <name type="scientific">Thermoproteota archaeon</name>
    <dbReference type="NCBI Taxonomy" id="2056631"/>
    <lineage>
        <taxon>Archaea</taxon>
        <taxon>Thermoproteota</taxon>
    </lineage>
</organism>
<keyword evidence="2 6" id="KW-0819">tRNA processing</keyword>
<gene>
    <name evidence="6" type="primary">rnp1</name>
    <name evidence="7" type="ORF">DRJ21_00325</name>
</gene>
<dbReference type="GO" id="GO:0001682">
    <property type="term" value="P:tRNA 5'-leader removal"/>
    <property type="evidence" value="ECO:0007669"/>
    <property type="project" value="UniProtKB-UniRule"/>
</dbReference>
<reference evidence="7 8" key="1">
    <citation type="submission" date="2018-06" db="EMBL/GenBank/DDBJ databases">
        <title>Extensive metabolic versatility and redundancy in microbially diverse, dynamic hydrothermal sediments.</title>
        <authorList>
            <person name="Dombrowski N."/>
            <person name="Teske A."/>
            <person name="Baker B.J."/>
        </authorList>
    </citation>
    <scope>NUCLEOTIDE SEQUENCE [LARGE SCALE GENOMIC DNA]</scope>
    <source>
        <strain evidence="7">B30_G17</strain>
    </source>
</reference>
<dbReference type="InterPro" id="IPR036980">
    <property type="entry name" value="RNase_P/MRP_Rpp29_sf"/>
</dbReference>
<dbReference type="AlphaFoldDB" id="A0A497EX93"/>
<name>A0A497EX93_9CREN</name>
<dbReference type="Gene3D" id="2.30.30.210">
    <property type="entry name" value="Ribonuclease P/MRP, subunit p29"/>
    <property type="match status" value="1"/>
</dbReference>
<comment type="function">
    <text evidence="6">Part of ribonuclease P, a protein complex that generates mature tRNA molecules by cleaving their 5'-ends.</text>
</comment>
<comment type="caution">
    <text evidence="7">The sequence shown here is derived from an EMBL/GenBank/DDBJ whole genome shotgun (WGS) entry which is preliminary data.</text>
</comment>
<comment type="subunit">
    <text evidence="6">Consists of a catalytic RNA component and at least 4-5 protein subunits.</text>
</comment>
<keyword evidence="5 6" id="KW-0378">Hydrolase</keyword>
<dbReference type="SMART" id="SM00538">
    <property type="entry name" value="POP4"/>
    <property type="match status" value="1"/>
</dbReference>
<accession>A0A497EX93</accession>
<dbReference type="InterPro" id="IPR023538">
    <property type="entry name" value="RNP1"/>
</dbReference>
<keyword evidence="4 6" id="KW-0255">Endonuclease</keyword>
<evidence type="ECO:0000256" key="5">
    <source>
        <dbReference type="ARBA" id="ARBA00022801"/>
    </source>
</evidence>
<comment type="similarity">
    <text evidence="6">Belongs to the eukaryotic/archaeal RNase P protein component 1 family.</text>
</comment>
<evidence type="ECO:0000256" key="2">
    <source>
        <dbReference type="ARBA" id="ARBA00022694"/>
    </source>
</evidence>
<dbReference type="GO" id="GO:0004526">
    <property type="term" value="F:ribonuclease P activity"/>
    <property type="evidence" value="ECO:0007669"/>
    <property type="project" value="UniProtKB-UniRule"/>
</dbReference>
<dbReference type="GO" id="GO:0030677">
    <property type="term" value="C:ribonuclease P complex"/>
    <property type="evidence" value="ECO:0007669"/>
    <property type="project" value="UniProtKB-UniRule"/>
</dbReference>
<keyword evidence="3 6" id="KW-0540">Nuclease</keyword>
<proteinExistence type="inferred from homology"/>
<dbReference type="NCBIfam" id="NF046110">
    <property type="entry name" value="RNaseP1Mthb"/>
    <property type="match status" value="1"/>
</dbReference>
<dbReference type="EC" id="3.1.26.5" evidence="6"/>
<sequence>MKITPRNIVMHELIGLHVKVSNSTHPGYIGIEGKVVYETMKTLHILHKGKVKIVPKSCSTFQFTLPDGSIVEVDGKVILARPEDRVKRIPKKRW</sequence>
<comment type="subcellular location">
    <subcellularLocation>
        <location evidence="6">Cytoplasm</location>
    </subcellularLocation>
</comment>
<protein>
    <recommendedName>
        <fullName evidence="6">Ribonuclease P protein component 1</fullName>
        <shortName evidence="6">RNase P component 1</shortName>
        <ecNumber evidence="6">3.1.26.5</ecNumber>
    </recommendedName>
    <alternativeName>
        <fullName evidence="6">Rpp29</fullName>
    </alternativeName>
</protein>
<evidence type="ECO:0000313" key="7">
    <source>
        <dbReference type="EMBL" id="RLE51340.1"/>
    </source>
</evidence>
<dbReference type="EMBL" id="QMQY01000006">
    <property type="protein sequence ID" value="RLE51340.1"/>
    <property type="molecule type" value="Genomic_DNA"/>
</dbReference>
<evidence type="ECO:0000256" key="1">
    <source>
        <dbReference type="ARBA" id="ARBA00022490"/>
    </source>
</evidence>